<sequence>MGMHDLVIHHNGRQYDVRNIDSDMYSYMDLVADTCEVALRNVSARNSLSLELYCFLPGSSVRMEIENDKDVMTMFELLVGFSQIDLYLHVDQQPPNPLEPVDVNTDLRSNDKSEIGKGKYEHGSSSRSTKEVNTGASLVELMWGGLDCYEDVNWSELGHIEEYGVEDELIMYSDSEDLDWDVNEHGGIRDDGDSSTDSGDNSNLDGRLLNEDSEGGMSSYGSDDGDGHLSSDENDVQAINADRYMRGKVFEIKEGEKICLENGMLFEDVSHFRTVLKEYAIERGFKLVRLKNEKSRVTAQCSAPGCKWRIHASPLPDKLTYKIKSLGPEHTCVRVERNAEATSTWIAEKYVRTLRNNPGMTIEAIHDELIEKHGLESSRMQIYRGKRKALEAIEGNHAKAYSKLPQYAVEIRKTNPGSLVKLELERIPPNVNLPTFRRMFISFSAIQEVESECKDSWAFFLYYLHSILGDGPQQRPWTIMSDGQKGIESALLQIMPEAAHRRCCRHLFSNFKGRFPGLKLRSSFWAAARAYTVREFNYAMTVIKDASTEAHDWLMGLPPQMWARHTFDSRVKSEHVTNNMVESFNNWVGNCRGKPVLTLIENIRTKLMGKLHKRYEMGSTWQSLVTPKTRKRLDGVINQSRICKITFAGGEEYQVIEGVVSYVVNLRARTCCCKVWEISGLPCKHAAACISYKRVNIEEYCHSYFHRDTYLRAYGEIIHPVHDETLWEEVAGEPVQPPRLKRLPGRPRKSRRREADEPVPGGGESRRSCTVRCVICKQIGHNKRTCQKAPVRGSTRGRGSIMRARGSSEATTVGNGTTMRGRGITIRGRGRGNRGTRGRGRGAVAGTRGRGAVPGTRGRRSNADTRGRGNAGTSGNGSLAASNSNVSVSSKLL</sequence>
<accession>A0ACB7Y0Z0</accession>
<keyword evidence="2" id="KW-1185">Reference proteome</keyword>
<evidence type="ECO:0000313" key="2">
    <source>
        <dbReference type="Proteomes" id="UP000828048"/>
    </source>
</evidence>
<dbReference type="Proteomes" id="UP000828048">
    <property type="component" value="Chromosome 5"/>
</dbReference>
<organism evidence="1 2">
    <name type="scientific">Vaccinium darrowii</name>
    <dbReference type="NCBI Taxonomy" id="229202"/>
    <lineage>
        <taxon>Eukaryota</taxon>
        <taxon>Viridiplantae</taxon>
        <taxon>Streptophyta</taxon>
        <taxon>Embryophyta</taxon>
        <taxon>Tracheophyta</taxon>
        <taxon>Spermatophyta</taxon>
        <taxon>Magnoliopsida</taxon>
        <taxon>eudicotyledons</taxon>
        <taxon>Gunneridae</taxon>
        <taxon>Pentapetalae</taxon>
        <taxon>asterids</taxon>
        <taxon>Ericales</taxon>
        <taxon>Ericaceae</taxon>
        <taxon>Vaccinioideae</taxon>
        <taxon>Vaccinieae</taxon>
        <taxon>Vaccinium</taxon>
    </lineage>
</organism>
<reference evidence="1 2" key="1">
    <citation type="journal article" date="2021" name="Hortic Res">
        <title>High-quality reference genome and annotation aids understanding of berry development for evergreen blueberry (Vaccinium darrowii).</title>
        <authorList>
            <person name="Yu J."/>
            <person name="Hulse-Kemp A.M."/>
            <person name="Babiker E."/>
            <person name="Staton M."/>
        </authorList>
    </citation>
    <scope>NUCLEOTIDE SEQUENCE [LARGE SCALE GENOMIC DNA]</scope>
    <source>
        <strain evidence="2">cv. NJ 8807/NJ 8810</strain>
        <tissue evidence="1">Young leaf</tissue>
    </source>
</reference>
<dbReference type="EMBL" id="CM037155">
    <property type="protein sequence ID" value="KAH7847186.1"/>
    <property type="molecule type" value="Genomic_DNA"/>
</dbReference>
<proteinExistence type="predicted"/>
<comment type="caution">
    <text evidence="1">The sequence shown here is derived from an EMBL/GenBank/DDBJ whole genome shotgun (WGS) entry which is preliminary data.</text>
</comment>
<protein>
    <submittedName>
        <fullName evidence="1">Uncharacterized protein</fullName>
    </submittedName>
</protein>
<name>A0ACB7Y0Z0_9ERIC</name>
<gene>
    <name evidence="1" type="ORF">Vadar_023010</name>
</gene>
<evidence type="ECO:0000313" key="1">
    <source>
        <dbReference type="EMBL" id="KAH7847186.1"/>
    </source>
</evidence>